<dbReference type="EMBL" id="JAAMOZ010000001">
    <property type="protein sequence ID" value="NIH57182.1"/>
    <property type="molecule type" value="Genomic_DNA"/>
</dbReference>
<dbReference type="PROSITE" id="PS51186">
    <property type="entry name" value="GNAT"/>
    <property type="match status" value="1"/>
</dbReference>
<dbReference type="PANTHER" id="PTHR43441">
    <property type="entry name" value="RIBOSOMAL-PROTEIN-SERINE ACETYLTRANSFERASE"/>
    <property type="match status" value="1"/>
</dbReference>
<dbReference type="Pfam" id="PF13302">
    <property type="entry name" value="Acetyltransf_3"/>
    <property type="match status" value="1"/>
</dbReference>
<dbReference type="Proteomes" id="UP000749311">
    <property type="component" value="Unassembled WGS sequence"/>
</dbReference>
<evidence type="ECO:0000259" key="2">
    <source>
        <dbReference type="PROSITE" id="PS51186"/>
    </source>
</evidence>
<reference evidence="3 4" key="1">
    <citation type="submission" date="2020-02" db="EMBL/GenBank/DDBJ databases">
        <title>Sequencing the genomes of 1000 actinobacteria strains.</title>
        <authorList>
            <person name="Klenk H.-P."/>
        </authorList>
    </citation>
    <scope>NUCLEOTIDE SEQUENCE [LARGE SCALE GENOMIC DNA]</scope>
    <source>
        <strain evidence="3 4">DSM 19609</strain>
    </source>
</reference>
<gene>
    <name evidence="3" type="ORF">FB473_001827</name>
</gene>
<dbReference type="SUPFAM" id="SSF55729">
    <property type="entry name" value="Acyl-CoA N-acyltransferases (Nat)"/>
    <property type="match status" value="1"/>
</dbReference>
<dbReference type="Gene3D" id="3.40.630.30">
    <property type="match status" value="1"/>
</dbReference>
<evidence type="ECO:0000313" key="3">
    <source>
        <dbReference type="EMBL" id="NIH57182.1"/>
    </source>
</evidence>
<organism evidence="3 4">
    <name type="scientific">Brooklawnia cerclae</name>
    <dbReference type="NCBI Taxonomy" id="349934"/>
    <lineage>
        <taxon>Bacteria</taxon>
        <taxon>Bacillati</taxon>
        <taxon>Actinomycetota</taxon>
        <taxon>Actinomycetes</taxon>
        <taxon>Propionibacteriales</taxon>
        <taxon>Propionibacteriaceae</taxon>
        <taxon>Brooklawnia</taxon>
    </lineage>
</organism>
<sequence>MPETNRSAATCEDLSTWTPRPGPERRVFDGRYVRLEPLEVGKHADDLYEASSVPDAPQRFRYLFEEPAQDRSEFQDWVRRAEAGSDPLFYAVVDKATGRVAGRQALMRIDNANGVIEIGNVYWGPAIARTTAATEALFLLADHVFGLGYRRFEWKCNNDNEPSKRAAERFGFTFEGIFRQHMIQKGRNRDTAWFAIIDEQWPSLRTAFEAWLDPENFDHTGRQKHRLEELRTSTADLGHEQG</sequence>
<accession>A0ABX0SFN2</accession>
<dbReference type="InterPro" id="IPR000182">
    <property type="entry name" value="GNAT_dom"/>
</dbReference>
<comment type="caution">
    <text evidence="3">The sequence shown here is derived from an EMBL/GenBank/DDBJ whole genome shotgun (WGS) entry which is preliminary data.</text>
</comment>
<dbReference type="PANTHER" id="PTHR43441:SF2">
    <property type="entry name" value="FAMILY ACETYLTRANSFERASE, PUTATIVE (AFU_ORTHOLOGUE AFUA_7G00850)-RELATED"/>
    <property type="match status" value="1"/>
</dbReference>
<dbReference type="RefSeq" id="WP_208390505.1">
    <property type="nucleotide sequence ID" value="NZ_BAAAOO010000008.1"/>
</dbReference>
<feature type="compositionally biased region" description="Polar residues" evidence="1">
    <location>
        <begin position="1"/>
        <end position="18"/>
    </location>
</feature>
<dbReference type="InterPro" id="IPR051908">
    <property type="entry name" value="Ribosomal_N-acetyltransferase"/>
</dbReference>
<proteinExistence type="predicted"/>
<feature type="region of interest" description="Disordered" evidence="1">
    <location>
        <begin position="1"/>
        <end position="22"/>
    </location>
</feature>
<feature type="domain" description="N-acetyltransferase" evidence="2">
    <location>
        <begin position="33"/>
        <end position="190"/>
    </location>
</feature>
<dbReference type="InterPro" id="IPR016181">
    <property type="entry name" value="Acyl_CoA_acyltransferase"/>
</dbReference>
<keyword evidence="4" id="KW-1185">Reference proteome</keyword>
<protein>
    <submittedName>
        <fullName evidence="3">RimJ/RimL family protein N-acetyltransferase</fullName>
    </submittedName>
</protein>
<evidence type="ECO:0000313" key="4">
    <source>
        <dbReference type="Proteomes" id="UP000749311"/>
    </source>
</evidence>
<evidence type="ECO:0000256" key="1">
    <source>
        <dbReference type="SAM" id="MobiDB-lite"/>
    </source>
</evidence>
<name>A0ABX0SFN2_9ACTN</name>